<evidence type="ECO:0000256" key="3">
    <source>
        <dbReference type="ARBA" id="ARBA00023004"/>
    </source>
</evidence>
<evidence type="ECO:0000313" key="8">
    <source>
        <dbReference type="Proteomes" id="UP000823629"/>
    </source>
</evidence>
<comment type="caution">
    <text evidence="7">The sequence shown here is derived from an EMBL/GenBank/DDBJ whole genome shotgun (WGS) entry which is preliminary data.</text>
</comment>
<dbReference type="Pfam" id="PF04060">
    <property type="entry name" value="FeS"/>
    <property type="match status" value="1"/>
</dbReference>
<keyword evidence="1" id="KW-0004">4Fe-4S</keyword>
<keyword evidence="5" id="KW-0472">Membrane</keyword>
<organism evidence="7 8">
    <name type="scientific">Candidatus Scatoplasma merdavium</name>
    <dbReference type="NCBI Taxonomy" id="2840932"/>
    <lineage>
        <taxon>Bacteria</taxon>
        <taxon>Bacillati</taxon>
        <taxon>Bacillota</taxon>
        <taxon>Bacilli</taxon>
        <taxon>Bacillales</taxon>
        <taxon>Candidatus Scatoplasma</taxon>
    </lineage>
</organism>
<dbReference type="Proteomes" id="UP000823629">
    <property type="component" value="Unassembled WGS sequence"/>
</dbReference>
<dbReference type="PROSITE" id="PS51656">
    <property type="entry name" value="4FE4S"/>
    <property type="match status" value="1"/>
</dbReference>
<dbReference type="InterPro" id="IPR050395">
    <property type="entry name" value="4Fe4S_Ferredoxin_RnfB"/>
</dbReference>
<feature type="domain" description="4Fe-4S" evidence="6">
    <location>
        <begin position="35"/>
        <end position="95"/>
    </location>
</feature>
<dbReference type="InterPro" id="IPR007202">
    <property type="entry name" value="4Fe-4S_dom"/>
</dbReference>
<keyword evidence="5" id="KW-1133">Transmembrane helix</keyword>
<gene>
    <name evidence="7" type="ORF">IAC78_03355</name>
</gene>
<keyword evidence="2" id="KW-0479">Metal-binding</keyword>
<dbReference type="EMBL" id="JADING010000094">
    <property type="protein sequence ID" value="MBO8414491.1"/>
    <property type="molecule type" value="Genomic_DNA"/>
</dbReference>
<reference evidence="7" key="2">
    <citation type="journal article" date="2021" name="PeerJ">
        <title>Extensive microbial diversity within the chicken gut microbiome revealed by metagenomics and culture.</title>
        <authorList>
            <person name="Gilroy R."/>
            <person name="Ravi A."/>
            <person name="Getino M."/>
            <person name="Pursley I."/>
            <person name="Horton D.L."/>
            <person name="Alikhan N.F."/>
            <person name="Baker D."/>
            <person name="Gharbi K."/>
            <person name="Hall N."/>
            <person name="Watson M."/>
            <person name="Adriaenssens E.M."/>
            <person name="Foster-Nyarko E."/>
            <person name="Jarju S."/>
            <person name="Secka A."/>
            <person name="Antonio M."/>
            <person name="Oren A."/>
            <person name="Chaudhuri R.R."/>
            <person name="La Ragione R."/>
            <person name="Hildebrand F."/>
            <person name="Pallen M.J."/>
        </authorList>
    </citation>
    <scope>NUCLEOTIDE SEQUENCE</scope>
    <source>
        <strain evidence="7">1748</strain>
    </source>
</reference>
<name>A0A9D9D6I4_9BACL</name>
<sequence>MSDVAKIFIAVAVLVVCALVLGVVIAFVSTKFKVKEDNRIEEVTKLLPGANCGGCGYPGCSGLASALVSKEVNKVSACKVIKQDKAQAVIDYLANTEGPDGQTIKVTY</sequence>
<evidence type="ECO:0000256" key="4">
    <source>
        <dbReference type="ARBA" id="ARBA00023014"/>
    </source>
</evidence>
<keyword evidence="4" id="KW-0411">Iron-sulfur</keyword>
<keyword evidence="3" id="KW-0408">Iron</keyword>
<dbReference type="PANTHER" id="PTHR43560:SF1">
    <property type="entry name" value="ION-TRANSLOCATING OXIDOREDUCTASE COMPLEX SUBUNIT B"/>
    <property type="match status" value="1"/>
</dbReference>
<evidence type="ECO:0000313" key="7">
    <source>
        <dbReference type="EMBL" id="MBO8414491.1"/>
    </source>
</evidence>
<evidence type="ECO:0000259" key="6">
    <source>
        <dbReference type="PROSITE" id="PS51656"/>
    </source>
</evidence>
<dbReference type="Gene3D" id="1.10.15.40">
    <property type="entry name" value="Electron transport complex subunit B, putative Fe-S cluster"/>
    <property type="match status" value="1"/>
</dbReference>
<protein>
    <submittedName>
        <fullName evidence="7">Electron transporter RnfB</fullName>
    </submittedName>
</protein>
<accession>A0A9D9D6I4</accession>
<proteinExistence type="predicted"/>
<keyword evidence="5" id="KW-0812">Transmembrane</keyword>
<evidence type="ECO:0000256" key="1">
    <source>
        <dbReference type="ARBA" id="ARBA00022485"/>
    </source>
</evidence>
<feature type="transmembrane region" description="Helical" evidence="5">
    <location>
        <begin position="6"/>
        <end position="29"/>
    </location>
</feature>
<evidence type="ECO:0000256" key="2">
    <source>
        <dbReference type="ARBA" id="ARBA00022723"/>
    </source>
</evidence>
<reference evidence="7" key="1">
    <citation type="submission" date="2020-10" db="EMBL/GenBank/DDBJ databases">
        <authorList>
            <person name="Gilroy R."/>
        </authorList>
    </citation>
    <scope>NUCLEOTIDE SEQUENCE</scope>
    <source>
        <strain evidence="7">1748</strain>
    </source>
</reference>
<dbReference type="AlphaFoldDB" id="A0A9D9D6I4"/>
<dbReference type="GO" id="GO:0046872">
    <property type="term" value="F:metal ion binding"/>
    <property type="evidence" value="ECO:0007669"/>
    <property type="project" value="UniProtKB-KW"/>
</dbReference>
<dbReference type="GO" id="GO:0051539">
    <property type="term" value="F:4 iron, 4 sulfur cluster binding"/>
    <property type="evidence" value="ECO:0007669"/>
    <property type="project" value="UniProtKB-KW"/>
</dbReference>
<dbReference type="PANTHER" id="PTHR43560">
    <property type="entry name" value="ION-TRANSLOCATING OXIDOREDUCTASE COMPLEX SUBUNIT B"/>
    <property type="match status" value="1"/>
</dbReference>
<evidence type="ECO:0000256" key="5">
    <source>
        <dbReference type="SAM" id="Phobius"/>
    </source>
</evidence>